<feature type="domain" description="AMP-dependent synthetase/ligase" evidence="1">
    <location>
        <begin position="31"/>
        <end position="406"/>
    </location>
</feature>
<evidence type="ECO:0000259" key="2">
    <source>
        <dbReference type="Pfam" id="PF13193"/>
    </source>
</evidence>
<accession>A0ABY5A7I7</accession>
<reference evidence="3" key="1">
    <citation type="submission" date="2022-06" db="EMBL/GenBank/DDBJ databases">
        <title>Complete genome of Pseudomonas hydrolytica DSWY01T.</title>
        <authorList>
            <person name="Jung J."/>
            <person name="Jeon C.O."/>
        </authorList>
    </citation>
    <scope>NUCLEOTIDE SEQUENCE</scope>
    <source>
        <strain evidence="3">DSWY01</strain>
    </source>
</reference>
<dbReference type="InterPro" id="IPR042099">
    <property type="entry name" value="ANL_N_sf"/>
</dbReference>
<dbReference type="Gene3D" id="3.40.50.12780">
    <property type="entry name" value="N-terminal domain of ligase-like"/>
    <property type="match status" value="1"/>
</dbReference>
<dbReference type="SUPFAM" id="SSF56801">
    <property type="entry name" value="Acetyl-CoA synthetase-like"/>
    <property type="match status" value="1"/>
</dbReference>
<sequence length="560" mass="62008">MLQTRLIPSATNAHAYPLLIKRLLLSGSRYEKTREIVYRDKLRYSYATFNERVARLANVLSGAGVKAGDTVAVMDWDSHRYLECMFAIPMLGAVLHTINIRLSPDQILYTMNHAEDRFVLVNSEFVPLYNGIAGQLTTVEKTLLLTDGDDKSAELPNLVGEYESLLAAASPSYDFADFDENSVATTFYTTGTTGNPKGVYFTHRQLVLHTLSMATTMGGLDSIRLLGNDDVYMPITPMFHVHAWGVPYVATMLGVKQVYPGRYEPDMLCRLIKEEKVNFSHCVPTILQMVLNAPGAQGHDFGGMKMIIGGSALNRSLYEAAKARGIQLTAAYGMSETCPLISCAYLNEELRAGSEDERTTYRIKAGIPVPLVEAAIMDSEGKLLPSDGETQGELVLRAPWLTQGYFREPEKGEELWAHGWLHTGDVATIDGMGFIEIRDRIKDVIKTGGEWISSLELEDLISRHPAVREVAVVGVPDPQWGERPFALLVVHEGQALDAKGLKEHLKPFVEQGHINKWAIPTQIALVTEVPKTSVGKLDKKRIRVDIAQWQEAGSAFLSTL</sequence>
<dbReference type="RefSeq" id="WP_129482942.1">
    <property type="nucleotide sequence ID" value="NZ_CP099397.1"/>
</dbReference>
<evidence type="ECO:0000313" key="3">
    <source>
        <dbReference type="EMBL" id="USR39004.1"/>
    </source>
</evidence>
<evidence type="ECO:0000259" key="1">
    <source>
        <dbReference type="Pfam" id="PF00501"/>
    </source>
</evidence>
<organism evidence="3 4">
    <name type="scientific">Ectopseudomonas hydrolytica</name>
    <dbReference type="NCBI Taxonomy" id="2493633"/>
    <lineage>
        <taxon>Bacteria</taxon>
        <taxon>Pseudomonadati</taxon>
        <taxon>Pseudomonadota</taxon>
        <taxon>Gammaproteobacteria</taxon>
        <taxon>Pseudomonadales</taxon>
        <taxon>Pseudomonadaceae</taxon>
        <taxon>Ectopseudomonas</taxon>
    </lineage>
</organism>
<dbReference type="CDD" id="cd12119">
    <property type="entry name" value="ttLC_FACS_AlkK_like"/>
    <property type="match status" value="1"/>
</dbReference>
<dbReference type="GO" id="GO:0016874">
    <property type="term" value="F:ligase activity"/>
    <property type="evidence" value="ECO:0007669"/>
    <property type="project" value="UniProtKB-KW"/>
</dbReference>
<evidence type="ECO:0000313" key="4">
    <source>
        <dbReference type="Proteomes" id="UP001054897"/>
    </source>
</evidence>
<name>A0ABY5A7I7_9GAMM</name>
<dbReference type="PANTHER" id="PTHR43767:SF11">
    <property type="entry name" value="MEDIUM-CHAIN-FATTY-ACID--COA LIGASE"/>
    <property type="match status" value="1"/>
</dbReference>
<gene>
    <name evidence="3" type="ORF">L1F06_020390</name>
</gene>
<feature type="domain" description="AMP-binding enzyme C-terminal" evidence="2">
    <location>
        <begin position="456"/>
        <end position="536"/>
    </location>
</feature>
<keyword evidence="4" id="KW-1185">Reference proteome</keyword>
<keyword evidence="3" id="KW-0436">Ligase</keyword>
<dbReference type="InterPro" id="IPR045851">
    <property type="entry name" value="AMP-bd_C_sf"/>
</dbReference>
<dbReference type="Pfam" id="PF13193">
    <property type="entry name" value="AMP-binding_C"/>
    <property type="match status" value="1"/>
</dbReference>
<protein>
    <submittedName>
        <fullName evidence="3">Fatty acid--CoA ligase</fullName>
    </submittedName>
</protein>
<dbReference type="InterPro" id="IPR050237">
    <property type="entry name" value="ATP-dep_AMP-bd_enzyme"/>
</dbReference>
<dbReference type="Proteomes" id="UP001054897">
    <property type="component" value="Chromosome"/>
</dbReference>
<dbReference type="GeneID" id="300083379"/>
<dbReference type="Pfam" id="PF00501">
    <property type="entry name" value="AMP-binding"/>
    <property type="match status" value="1"/>
</dbReference>
<dbReference type="PANTHER" id="PTHR43767">
    <property type="entry name" value="LONG-CHAIN-FATTY-ACID--COA LIGASE"/>
    <property type="match status" value="1"/>
</dbReference>
<proteinExistence type="predicted"/>
<dbReference type="Gene3D" id="3.30.300.30">
    <property type="match status" value="1"/>
</dbReference>
<dbReference type="InterPro" id="IPR025110">
    <property type="entry name" value="AMP-bd_C"/>
</dbReference>
<dbReference type="InterPro" id="IPR000873">
    <property type="entry name" value="AMP-dep_synth/lig_dom"/>
</dbReference>
<dbReference type="EMBL" id="CP099397">
    <property type="protein sequence ID" value="USR39004.1"/>
    <property type="molecule type" value="Genomic_DNA"/>
</dbReference>
<dbReference type="NCBIfam" id="NF004837">
    <property type="entry name" value="PRK06187.1"/>
    <property type="match status" value="1"/>
</dbReference>